<reference evidence="3 4" key="1">
    <citation type="submission" date="2024-03" db="EMBL/GenBank/DDBJ databases">
        <authorList>
            <person name="Jo J.-H."/>
        </authorList>
    </citation>
    <scope>NUCLEOTIDE SEQUENCE [LARGE SCALE GENOMIC DNA]</scope>
    <source>
        <strain evidence="3 4">PS1R-30</strain>
    </source>
</reference>
<feature type="coiled-coil region" evidence="1">
    <location>
        <begin position="619"/>
        <end position="674"/>
    </location>
</feature>
<proteinExistence type="predicted"/>
<feature type="transmembrane region" description="Helical" evidence="2">
    <location>
        <begin position="54"/>
        <end position="75"/>
    </location>
</feature>
<organism evidence="3 4">
    <name type="scientific">Novosphingobium anseongense</name>
    <dbReference type="NCBI Taxonomy" id="3133436"/>
    <lineage>
        <taxon>Bacteria</taxon>
        <taxon>Pseudomonadati</taxon>
        <taxon>Pseudomonadota</taxon>
        <taxon>Alphaproteobacteria</taxon>
        <taxon>Sphingomonadales</taxon>
        <taxon>Sphingomonadaceae</taxon>
        <taxon>Novosphingobium</taxon>
    </lineage>
</organism>
<evidence type="ECO:0000256" key="1">
    <source>
        <dbReference type="SAM" id="Coils"/>
    </source>
</evidence>
<protein>
    <submittedName>
        <fullName evidence="3">ATPase</fullName>
    </submittedName>
</protein>
<keyword evidence="2" id="KW-0812">Transmembrane</keyword>
<dbReference type="RefSeq" id="WP_339585948.1">
    <property type="nucleotide sequence ID" value="NZ_JBBHJZ010000001.1"/>
</dbReference>
<feature type="coiled-coil region" evidence="1">
    <location>
        <begin position="364"/>
        <end position="413"/>
    </location>
</feature>
<feature type="coiled-coil region" evidence="1">
    <location>
        <begin position="306"/>
        <end position="333"/>
    </location>
</feature>
<evidence type="ECO:0000313" key="4">
    <source>
        <dbReference type="Proteomes" id="UP001361239"/>
    </source>
</evidence>
<evidence type="ECO:0000313" key="3">
    <source>
        <dbReference type="EMBL" id="MEJ5976025.1"/>
    </source>
</evidence>
<keyword evidence="2" id="KW-1133">Transmembrane helix</keyword>
<gene>
    <name evidence="3" type="ORF">WG901_05230</name>
</gene>
<sequence>MAGETRIIAFDASSAKTPDAEILLTEEAAESAAPEPADTSWDDTDPVERPRFRWVLPAIGVALLIGWTGYFGWAVSERLTVRLAPSEAIALLRDWAVPVLLIAVAALVLLRNSRSEALRFGDAARVLSQESALLETRLSTVNRELSLAREFIAAQSRDLETLGRLAADRLSTEADRLQGLIHDNHARVETIGTVSSAALDNMEKLRGQLPVIASSAKDVTNNIGNAGRTAHGQLQEMINGFKKLNEFGQASERQVHVLRGLVDETISEFSQHADQFANLTAARFSEFRDRGAEFRTQLDSHEVEALAAIRTRASAMAEELEQTRQRLDGEEAESLTSMRARLTALRDEGNAIARALREGESRALEGWEASIARMREELNGALTELQQAEIDAIEARQARTGAIREELDKLEAQTLDQASRFAAELDKRQAETIAAEDAAATRLREHLAALDFLAASSRERHGEIDAAATADLRERVAALDAEIADRHARQETLEKQAADRLRQNLAAIDMEMAERLTRQEEHGATVLAQGRAITAQLTEFESRTAEIVAHGEAAQSSIGDSLRTLGERLGESRTALAGTDRDIAALTDSSVRLLELIQASVKHSRDELPRVLGGGEAQLSGLEARMTALREAAQETDARGMNIADTIEAANANLQRTYAELARLQQELEQAGSLHGETLATLREQLAAIASQSTHLAHETRIQLAFALDSLADSTQKAIAGFGESGATTVSALARQLGSESAAAIEQAMRTSAEETTGQLERAVAQAAAVGREAAVQLRDQLGKVNDLAANLESRVAHARQRAEEQVDNDFTRRVALITESLNSNSIDIAKALSTDVADTAWTAYLRGDRGIFTRRAVSLIDNVEAKAIVQIYERDREFHDHVSRYIHDFEAMLRQVLSARDGQALGVTLLSSDMGKLYVTLAQAIERLRS</sequence>
<comment type="caution">
    <text evidence="3">The sequence shown here is derived from an EMBL/GenBank/DDBJ whole genome shotgun (WGS) entry which is preliminary data.</text>
</comment>
<name>A0ABU8RSH0_9SPHN</name>
<keyword evidence="2" id="KW-0472">Membrane</keyword>
<accession>A0ABU8RSH0</accession>
<keyword evidence="1" id="KW-0175">Coiled coil</keyword>
<evidence type="ECO:0000256" key="2">
    <source>
        <dbReference type="SAM" id="Phobius"/>
    </source>
</evidence>
<dbReference type="Proteomes" id="UP001361239">
    <property type="component" value="Unassembled WGS sequence"/>
</dbReference>
<keyword evidence="4" id="KW-1185">Reference proteome</keyword>
<feature type="coiled-coil region" evidence="1">
    <location>
        <begin position="775"/>
        <end position="809"/>
    </location>
</feature>
<feature type="transmembrane region" description="Helical" evidence="2">
    <location>
        <begin position="95"/>
        <end position="110"/>
    </location>
</feature>
<dbReference type="EMBL" id="JBBHJZ010000001">
    <property type="protein sequence ID" value="MEJ5976025.1"/>
    <property type="molecule type" value="Genomic_DNA"/>
</dbReference>